<proteinExistence type="inferred from homology"/>
<dbReference type="InterPro" id="IPR001100">
    <property type="entry name" value="Pyr_nuc-diS_OxRdtase"/>
</dbReference>
<dbReference type="EMBL" id="CP002408">
    <property type="protein sequence ID" value="AFU59587.1"/>
    <property type="molecule type" value="Genomic_DNA"/>
</dbReference>
<gene>
    <name evidence="12" type="ordered locus">Ngar_c26660</name>
</gene>
<evidence type="ECO:0000259" key="11">
    <source>
        <dbReference type="Pfam" id="PF07992"/>
    </source>
</evidence>
<feature type="domain" description="Pyridine nucleotide-disulphide oxidoreductase dimerisation" evidence="10">
    <location>
        <begin position="341"/>
        <end position="448"/>
    </location>
</feature>
<dbReference type="PRINTS" id="PR00411">
    <property type="entry name" value="PNDRDTASEI"/>
</dbReference>
<dbReference type="HOGENOM" id="CLU_016755_1_2_2"/>
<dbReference type="PIRSF" id="PIRSF000350">
    <property type="entry name" value="Mercury_reductase_MerA"/>
    <property type="match status" value="1"/>
</dbReference>
<dbReference type="PROSITE" id="PS00076">
    <property type="entry name" value="PYRIDINE_REDOX_1"/>
    <property type="match status" value="1"/>
</dbReference>
<dbReference type="OrthoDB" id="27922at2157"/>
<dbReference type="InterPro" id="IPR004099">
    <property type="entry name" value="Pyr_nucl-diS_OxRdtase_dimer"/>
</dbReference>
<dbReference type="FunFam" id="3.30.390.30:FF:000001">
    <property type="entry name" value="Dihydrolipoyl dehydrogenase"/>
    <property type="match status" value="1"/>
</dbReference>
<evidence type="ECO:0000256" key="2">
    <source>
        <dbReference type="ARBA" id="ARBA00007532"/>
    </source>
</evidence>
<evidence type="ECO:0000256" key="1">
    <source>
        <dbReference type="ARBA" id="ARBA00001974"/>
    </source>
</evidence>
<dbReference type="PRINTS" id="PR00368">
    <property type="entry name" value="FADPNR"/>
</dbReference>
<dbReference type="Proteomes" id="UP000008037">
    <property type="component" value="Chromosome"/>
</dbReference>
<dbReference type="PANTHER" id="PTHR22912:SF217">
    <property type="entry name" value="DIHYDROLIPOYL DEHYDROGENASE"/>
    <property type="match status" value="1"/>
</dbReference>
<evidence type="ECO:0000256" key="6">
    <source>
        <dbReference type="ARBA" id="ARBA00023027"/>
    </source>
</evidence>
<dbReference type="InterPro" id="IPR050151">
    <property type="entry name" value="Class-I_Pyr_Nuc-Dis_Oxidored"/>
</dbReference>
<evidence type="ECO:0000259" key="10">
    <source>
        <dbReference type="Pfam" id="PF02852"/>
    </source>
</evidence>
<evidence type="ECO:0000256" key="8">
    <source>
        <dbReference type="ARBA" id="ARBA00023284"/>
    </source>
</evidence>
<dbReference type="KEGG" id="nga:Ngar_c26660"/>
<dbReference type="SUPFAM" id="SSF51905">
    <property type="entry name" value="FAD/NAD(P)-binding domain"/>
    <property type="match status" value="1"/>
</dbReference>
<keyword evidence="13" id="KW-1185">Reference proteome</keyword>
<keyword evidence="5 9" id="KW-0560">Oxidoreductase</keyword>
<keyword evidence="8 9" id="KW-0676">Redox-active center</keyword>
<dbReference type="Pfam" id="PF07992">
    <property type="entry name" value="Pyr_redox_2"/>
    <property type="match status" value="1"/>
</dbReference>
<dbReference type="GeneID" id="13794685"/>
<dbReference type="GO" id="GO:0006103">
    <property type="term" value="P:2-oxoglutarate metabolic process"/>
    <property type="evidence" value="ECO:0007669"/>
    <property type="project" value="TreeGrafter"/>
</dbReference>
<dbReference type="GO" id="GO:0050660">
    <property type="term" value="F:flavin adenine dinucleotide binding"/>
    <property type="evidence" value="ECO:0007669"/>
    <property type="project" value="TreeGrafter"/>
</dbReference>
<dbReference type="BioCyc" id="CNIT1237085:G1324-2666-MONOMER"/>
<accession>K0ILP2</accession>
<evidence type="ECO:0000313" key="12">
    <source>
        <dbReference type="EMBL" id="AFU59587.1"/>
    </source>
</evidence>
<evidence type="ECO:0000313" key="13">
    <source>
        <dbReference type="Proteomes" id="UP000008037"/>
    </source>
</evidence>
<dbReference type="InterPro" id="IPR016156">
    <property type="entry name" value="FAD/NAD-linked_Rdtase_dimer_sf"/>
</dbReference>
<protein>
    <submittedName>
        <fullName evidence="12">Putative dihydrolipoamide dehydrogenase</fullName>
    </submittedName>
</protein>
<reference evidence="12 13" key="1">
    <citation type="journal article" date="2012" name="Environ. Microbiol.">
        <title>The genome of the ammonia-oxidizing Candidatus Nitrososphaera gargensis: insights into metabolic versatility and environmental adaptations.</title>
        <authorList>
            <person name="Spang A."/>
            <person name="Poehlein A."/>
            <person name="Offre P."/>
            <person name="Zumbragel S."/>
            <person name="Haider S."/>
            <person name="Rychlik N."/>
            <person name="Nowka B."/>
            <person name="Schmeisser C."/>
            <person name="Lebedeva E.V."/>
            <person name="Rattei T."/>
            <person name="Bohm C."/>
            <person name="Schmid M."/>
            <person name="Galushko A."/>
            <person name="Hatzenpichler R."/>
            <person name="Weinmaier T."/>
            <person name="Daniel R."/>
            <person name="Schleper C."/>
            <person name="Spieck E."/>
            <person name="Streit W."/>
            <person name="Wagner M."/>
        </authorList>
    </citation>
    <scope>NUCLEOTIDE SEQUENCE [LARGE SCALE GENOMIC DNA]</scope>
    <source>
        <strain evidence="13">Ga9.2</strain>
    </source>
</reference>
<keyword evidence="3 9" id="KW-0285">Flavoprotein</keyword>
<dbReference type="InterPro" id="IPR023753">
    <property type="entry name" value="FAD/NAD-binding_dom"/>
</dbReference>
<evidence type="ECO:0000256" key="4">
    <source>
        <dbReference type="ARBA" id="ARBA00022827"/>
    </source>
</evidence>
<name>K0ILP2_NITGG</name>
<dbReference type="SUPFAM" id="SSF55424">
    <property type="entry name" value="FAD/NAD-linked reductases, dimerisation (C-terminal) domain"/>
    <property type="match status" value="1"/>
</dbReference>
<dbReference type="AlphaFoldDB" id="K0ILP2"/>
<dbReference type="STRING" id="1237085.Ngar_c26660"/>
<dbReference type="Gene3D" id="3.50.50.60">
    <property type="entry name" value="FAD/NAD(P)-binding domain"/>
    <property type="match status" value="2"/>
</dbReference>
<feature type="domain" description="FAD/NAD(P)-binding" evidence="11">
    <location>
        <begin position="4"/>
        <end position="317"/>
    </location>
</feature>
<dbReference type="InterPro" id="IPR036188">
    <property type="entry name" value="FAD/NAD-bd_sf"/>
</dbReference>
<evidence type="ECO:0000256" key="3">
    <source>
        <dbReference type="ARBA" id="ARBA00022630"/>
    </source>
</evidence>
<dbReference type="InParanoid" id="K0ILP2"/>
<dbReference type="Pfam" id="PF02852">
    <property type="entry name" value="Pyr_redox_dim"/>
    <property type="match status" value="1"/>
</dbReference>
<evidence type="ECO:0000256" key="9">
    <source>
        <dbReference type="RuleBase" id="RU003691"/>
    </source>
</evidence>
<dbReference type="PATRIC" id="fig|1237085.11.peg.2641"/>
<dbReference type="InterPro" id="IPR012999">
    <property type="entry name" value="Pyr_OxRdtase_I_AS"/>
</dbReference>
<dbReference type="RefSeq" id="WP_015020122.1">
    <property type="nucleotide sequence ID" value="NC_018719.1"/>
</dbReference>
<dbReference type="GO" id="GO:0004148">
    <property type="term" value="F:dihydrolipoyl dehydrogenase (NADH) activity"/>
    <property type="evidence" value="ECO:0007669"/>
    <property type="project" value="TreeGrafter"/>
</dbReference>
<keyword evidence="6" id="KW-0520">NAD</keyword>
<sequence length="453" mass="48959">MEEFDLIVIGSGSGLDVANAAAESGLRVAVIEKGRMGGTCLNRGCIPSKLLIHSADVAEMIRSAGQFGINVDGFTVDFEKIINRTNSIVDSDSDRIRQAFSEIDNPKLFPHECRFVDKKTISVGGQTIKADKILIASGTRPAIPKIKGLEGSGFITSDEALRLKKQPRVLTIIGGGYIAAELAHFFGSLGTKINIIQRRDMLVPDEDEEVARKFTDLFSKKYNVHLGYNTQSVSKSNGTFAVVAKNSSGKKIEIESDQLLVATGRVPNSDTLDLEKTGVKIDSAGFIVVDEHLETSAKGIFALGDAVGRYLFKHAANHEAQYAFHNLMHENKKVAVDYTAMPHAIFSSPQIAGAGYTEQELRSKGIKYTKAIYPYIRTAMGEAIEDRDGFVKLLASSEGKILGCHIIGSHASILIHEVLVAMKLGAGIDAISRTVHIHPALSEVVARAAYAFG</sequence>
<evidence type="ECO:0000256" key="5">
    <source>
        <dbReference type="ARBA" id="ARBA00023002"/>
    </source>
</evidence>
<organism evidence="12 13">
    <name type="scientific">Nitrososphaera gargensis (strain Ga9.2)</name>
    <dbReference type="NCBI Taxonomy" id="1237085"/>
    <lineage>
        <taxon>Archaea</taxon>
        <taxon>Nitrososphaerota</taxon>
        <taxon>Nitrososphaeria</taxon>
        <taxon>Nitrososphaerales</taxon>
        <taxon>Nitrososphaeraceae</taxon>
        <taxon>Nitrososphaera</taxon>
    </lineage>
</organism>
<dbReference type="PANTHER" id="PTHR22912">
    <property type="entry name" value="DISULFIDE OXIDOREDUCTASE"/>
    <property type="match status" value="1"/>
</dbReference>
<evidence type="ECO:0000256" key="7">
    <source>
        <dbReference type="ARBA" id="ARBA00023157"/>
    </source>
</evidence>
<dbReference type="Gene3D" id="3.30.390.30">
    <property type="match status" value="1"/>
</dbReference>
<keyword evidence="7" id="KW-1015">Disulfide bond</keyword>
<keyword evidence="4 9" id="KW-0274">FAD</keyword>
<comment type="similarity">
    <text evidence="2 9">Belongs to the class-I pyridine nucleotide-disulfide oxidoreductase family.</text>
</comment>
<comment type="cofactor">
    <cofactor evidence="1">
        <name>FAD</name>
        <dbReference type="ChEBI" id="CHEBI:57692"/>
    </cofactor>
</comment>